<dbReference type="GO" id="GO:0016758">
    <property type="term" value="F:hexosyltransferase activity"/>
    <property type="evidence" value="ECO:0007669"/>
    <property type="project" value="TreeGrafter"/>
</dbReference>
<gene>
    <name evidence="3" type="ORF">DPRO_1458</name>
</gene>
<evidence type="ECO:0000313" key="3">
    <source>
        <dbReference type="EMBL" id="SOB58353.1"/>
    </source>
</evidence>
<feature type="domain" description="Glycosyl transferase family 1" evidence="1">
    <location>
        <begin position="186"/>
        <end position="344"/>
    </location>
</feature>
<name>A0A2C8F911_9BACT</name>
<dbReference type="Pfam" id="PF13439">
    <property type="entry name" value="Glyco_transf_4"/>
    <property type="match status" value="1"/>
</dbReference>
<dbReference type="SUPFAM" id="SSF53756">
    <property type="entry name" value="UDP-Glycosyltransferase/glycogen phosphorylase"/>
    <property type="match status" value="1"/>
</dbReference>
<dbReference type="InterPro" id="IPR050194">
    <property type="entry name" value="Glycosyltransferase_grp1"/>
</dbReference>
<dbReference type="PANTHER" id="PTHR45947:SF3">
    <property type="entry name" value="SULFOQUINOVOSYL TRANSFERASE SQD2"/>
    <property type="match status" value="1"/>
</dbReference>
<dbReference type="Proteomes" id="UP000219215">
    <property type="component" value="Chromosome DPRO"/>
</dbReference>
<dbReference type="AlphaFoldDB" id="A0A2C8F911"/>
<dbReference type="InterPro" id="IPR001296">
    <property type="entry name" value="Glyco_trans_1"/>
</dbReference>
<evidence type="ECO:0000259" key="2">
    <source>
        <dbReference type="Pfam" id="PF13439"/>
    </source>
</evidence>
<dbReference type="EMBL" id="LT907975">
    <property type="protein sequence ID" value="SOB58353.1"/>
    <property type="molecule type" value="Genomic_DNA"/>
</dbReference>
<dbReference type="PANTHER" id="PTHR45947">
    <property type="entry name" value="SULFOQUINOVOSYL TRANSFERASE SQD2"/>
    <property type="match status" value="1"/>
</dbReference>
<reference evidence="4" key="1">
    <citation type="submission" date="2017-09" db="EMBL/GenBank/DDBJ databases">
        <authorList>
            <person name="Regsiter A."/>
            <person name="William W."/>
        </authorList>
    </citation>
    <scope>NUCLEOTIDE SEQUENCE [LARGE SCALE GENOMIC DNA]</scope>
    <source>
        <strain evidence="4">500-1</strain>
    </source>
</reference>
<dbReference type="RefSeq" id="WP_097011428.1">
    <property type="nucleotide sequence ID" value="NZ_LT907975.1"/>
</dbReference>
<evidence type="ECO:0000313" key="4">
    <source>
        <dbReference type="Proteomes" id="UP000219215"/>
    </source>
</evidence>
<proteinExistence type="predicted"/>
<dbReference type="Gene3D" id="3.40.50.2000">
    <property type="entry name" value="Glycogen Phosphorylase B"/>
    <property type="match status" value="2"/>
</dbReference>
<organism evidence="3 4">
    <name type="scientific">Pseudodesulfovibrio profundus</name>
    <dbReference type="NCBI Taxonomy" id="57320"/>
    <lineage>
        <taxon>Bacteria</taxon>
        <taxon>Pseudomonadati</taxon>
        <taxon>Thermodesulfobacteriota</taxon>
        <taxon>Desulfovibrionia</taxon>
        <taxon>Desulfovibrionales</taxon>
        <taxon>Desulfovibrionaceae</taxon>
    </lineage>
</organism>
<dbReference type="InterPro" id="IPR028098">
    <property type="entry name" value="Glyco_trans_4-like_N"/>
</dbReference>
<protein>
    <submittedName>
        <fullName evidence="3">Putative Glycosyl transferases group 1 family protein</fullName>
    </submittedName>
</protein>
<keyword evidence="4" id="KW-1185">Reference proteome</keyword>
<feature type="domain" description="Glycosyltransferase subfamily 4-like N-terminal" evidence="2">
    <location>
        <begin position="13"/>
        <end position="170"/>
    </location>
</feature>
<dbReference type="Pfam" id="PF00534">
    <property type="entry name" value="Glycos_transf_1"/>
    <property type="match status" value="1"/>
</dbReference>
<dbReference type="KEGG" id="pprf:DPRO_1458"/>
<evidence type="ECO:0000259" key="1">
    <source>
        <dbReference type="Pfam" id="PF00534"/>
    </source>
</evidence>
<sequence>MKILFVVDRMGGGGIERLLVDMVRQLKDTGHEPVAIPMASSGPLLADLEATGIPVRSITDNIKDIGFFKPVMIKRLRQMIREEAPDIIHLCDIVSGHVGRIASLGLGIPVVYALHSMAPHGKRKYRVASSLLSFATDHYVAVSREVWEVTGRQQNIARKPYTVIHNGVNQQLFLDSQPIDIARDIIGDDGPVVMSCGRLVPLKNVDLLIRSFVSVLEKIPNASLLILGDGPERERLEALAREVEVDGSTYFLGFREDVPSILKGLASMRALMAMPSEYEGFSLAFAEALYCGLPVVISEQAAPKDIVGEGVVYCSLDETSLSTALCKALGDADLYAEMSHSARNLGASLTIANTIDDHLRVYENVLSQKKGMGV</sequence>
<dbReference type="OrthoDB" id="9804196at2"/>
<accession>A0A2C8F911</accession>
<keyword evidence="3" id="KW-0808">Transferase</keyword>